<comment type="caution">
    <text evidence="2">The sequence shown here is derived from an EMBL/GenBank/DDBJ whole genome shotgun (WGS) entry which is preliminary data.</text>
</comment>
<sequence>MDPWPEIHRQRIAVADLLDSLAADDWNRPSLCAGWTIHDVAAHLTLQQLGLRDLPALLRSWKGGMHPTIQEMARRRASARTPRELVAEIRDTAALRRRNIGVTPLETLIDLLVHGQDIALPLGRVHPMPPEAAAVATQRILTMRFPPPDPAARTADGLRLTATDVDWSHGDGPEARGPIAALLLVVTGRTIALPQLTGPGAELLVARAARLR</sequence>
<protein>
    <submittedName>
        <fullName evidence="2">Maleylpyruvate isomerase family mycothiol-dependent enzyme</fullName>
    </submittedName>
</protein>
<dbReference type="InterPro" id="IPR024344">
    <property type="entry name" value="MDMPI_metal-binding"/>
</dbReference>
<keyword evidence="3" id="KW-1185">Reference proteome</keyword>
<dbReference type="Gene3D" id="1.20.120.450">
    <property type="entry name" value="dinb family like domain"/>
    <property type="match status" value="1"/>
</dbReference>
<evidence type="ECO:0000313" key="3">
    <source>
        <dbReference type="Proteomes" id="UP000679690"/>
    </source>
</evidence>
<dbReference type="InterPro" id="IPR034660">
    <property type="entry name" value="DinB/YfiT-like"/>
</dbReference>
<feature type="domain" description="Mycothiol-dependent maleylpyruvate isomerase metal-binding" evidence="1">
    <location>
        <begin position="9"/>
        <end position="99"/>
    </location>
</feature>
<proteinExistence type="predicted"/>
<organism evidence="2 3">
    <name type="scientific">Actinoplanes flavus</name>
    <dbReference type="NCBI Taxonomy" id="2820290"/>
    <lineage>
        <taxon>Bacteria</taxon>
        <taxon>Bacillati</taxon>
        <taxon>Actinomycetota</taxon>
        <taxon>Actinomycetes</taxon>
        <taxon>Micromonosporales</taxon>
        <taxon>Micromonosporaceae</taxon>
        <taxon>Actinoplanes</taxon>
    </lineage>
</organism>
<dbReference type="NCBIfam" id="TIGR03083">
    <property type="entry name" value="maleylpyruvate isomerase family mycothiol-dependent enzyme"/>
    <property type="match status" value="1"/>
</dbReference>
<keyword evidence="2" id="KW-0413">Isomerase</keyword>
<dbReference type="Proteomes" id="UP000679690">
    <property type="component" value="Unassembled WGS sequence"/>
</dbReference>
<dbReference type="InterPro" id="IPR017517">
    <property type="entry name" value="Maleyloyr_isom"/>
</dbReference>
<accession>A0ABS3UUL5</accession>
<dbReference type="RefSeq" id="WP_208471469.1">
    <property type="nucleotide sequence ID" value="NZ_JAGFNS010000027.1"/>
</dbReference>
<dbReference type="SUPFAM" id="SSF109854">
    <property type="entry name" value="DinB/YfiT-like putative metalloenzymes"/>
    <property type="match status" value="1"/>
</dbReference>
<dbReference type="GO" id="GO:0016853">
    <property type="term" value="F:isomerase activity"/>
    <property type="evidence" value="ECO:0007669"/>
    <property type="project" value="UniProtKB-KW"/>
</dbReference>
<dbReference type="Pfam" id="PF11716">
    <property type="entry name" value="MDMPI_N"/>
    <property type="match status" value="1"/>
</dbReference>
<dbReference type="EMBL" id="JAGFNS010000027">
    <property type="protein sequence ID" value="MBO3742264.1"/>
    <property type="molecule type" value="Genomic_DNA"/>
</dbReference>
<reference evidence="2 3" key="1">
    <citation type="submission" date="2021-03" db="EMBL/GenBank/DDBJ databases">
        <title>Actinoplanes flavus sp. nov., a novel actinomycete isolated from Coconut Palm rhizosphere soil.</title>
        <authorList>
            <person name="Luo X."/>
        </authorList>
    </citation>
    <scope>NUCLEOTIDE SEQUENCE [LARGE SCALE GENOMIC DNA]</scope>
    <source>
        <strain evidence="2 3">NEAU-H7</strain>
    </source>
</reference>
<evidence type="ECO:0000313" key="2">
    <source>
        <dbReference type="EMBL" id="MBO3742264.1"/>
    </source>
</evidence>
<name>A0ABS3UUL5_9ACTN</name>
<evidence type="ECO:0000259" key="1">
    <source>
        <dbReference type="Pfam" id="PF11716"/>
    </source>
</evidence>
<gene>
    <name evidence="2" type="ORF">J5X75_32635</name>
</gene>